<proteinExistence type="predicted"/>
<gene>
    <name evidence="7" type="ORF">PUMCH_002710</name>
</gene>
<dbReference type="EMBL" id="CP138896">
    <property type="protein sequence ID" value="WPK25397.1"/>
    <property type="molecule type" value="Genomic_DNA"/>
</dbReference>
<dbReference type="InterPro" id="IPR052263">
    <property type="entry name" value="GPI_Anchor_Biosynth"/>
</dbReference>
<keyword evidence="8" id="KW-1185">Reference proteome</keyword>
<comment type="subcellular location">
    <subcellularLocation>
        <location evidence="1">Membrane</location>
        <topology evidence="1">Multi-pass membrane protein</topology>
    </subcellularLocation>
</comment>
<dbReference type="RefSeq" id="XP_062877779.1">
    <property type="nucleotide sequence ID" value="XM_063021709.1"/>
</dbReference>
<keyword evidence="3 5" id="KW-1133">Transmembrane helix</keyword>
<dbReference type="Pfam" id="PF08510">
    <property type="entry name" value="PIG-P"/>
    <property type="match status" value="1"/>
</dbReference>
<keyword evidence="2 5" id="KW-0812">Transmembrane</keyword>
<name>A0AAX4HA17_9ASCO</name>
<keyword evidence="4 5" id="KW-0472">Membrane</keyword>
<dbReference type="GeneID" id="88173774"/>
<dbReference type="KEGG" id="asau:88173774"/>
<dbReference type="GO" id="GO:0016020">
    <property type="term" value="C:membrane"/>
    <property type="evidence" value="ECO:0007669"/>
    <property type="project" value="UniProtKB-SubCell"/>
</dbReference>
<dbReference type="GO" id="GO:0005783">
    <property type="term" value="C:endoplasmic reticulum"/>
    <property type="evidence" value="ECO:0007669"/>
    <property type="project" value="TreeGrafter"/>
</dbReference>
<feature type="transmembrane region" description="Helical" evidence="5">
    <location>
        <begin position="53"/>
        <end position="72"/>
    </location>
</feature>
<sequence>MEAVRNEMQNFLSRSSTPLGRLRSTPVEEDKLARESDVTVATNSTLYAEYKGFFIYVSSAVALIFYILWILVPDLVLLKLGISYYPDKYWAYAVPMYLLMLMLFTYVFVALYNTEVKTQKLNSPNNFIDAHTVYPDDPAEYIWKAPSGVWDLPIGLVNDVLYDEEYIELALSELNALKNVISTNLDLLSPPLLTVNVPSQLLDDEAVSPGTKNGILQEVWDELLNGSSLSNTIPPPS</sequence>
<dbReference type="PANTHER" id="PTHR46346:SF1">
    <property type="entry name" value="PHOSPHATIDYLINOSITOL N-ACETYLGLUCOSAMINYLTRANSFERASE SUBUNIT P"/>
    <property type="match status" value="1"/>
</dbReference>
<evidence type="ECO:0000256" key="5">
    <source>
        <dbReference type="SAM" id="Phobius"/>
    </source>
</evidence>
<dbReference type="PANTHER" id="PTHR46346">
    <property type="entry name" value="PHOSPHATIDYLINOSITOL N-ACETYLGLUCOSAMINYLTRANSFERASE SUBUNIT P"/>
    <property type="match status" value="1"/>
</dbReference>
<feature type="transmembrane region" description="Helical" evidence="5">
    <location>
        <begin position="92"/>
        <end position="112"/>
    </location>
</feature>
<evidence type="ECO:0000256" key="1">
    <source>
        <dbReference type="ARBA" id="ARBA00004141"/>
    </source>
</evidence>
<reference evidence="7 8" key="1">
    <citation type="submission" date="2023-10" db="EMBL/GenBank/DDBJ databases">
        <title>Draft Genome Sequence of Candida saopaulonensis from a very Premature Infant with Sepsis.</title>
        <authorList>
            <person name="Ning Y."/>
            <person name="Dai R."/>
            <person name="Xiao M."/>
            <person name="Xu Y."/>
            <person name="Yan Q."/>
            <person name="Zhang L."/>
        </authorList>
    </citation>
    <scope>NUCLEOTIDE SEQUENCE [LARGE SCALE GENOMIC DNA]</scope>
    <source>
        <strain evidence="7 8">19XY460</strain>
    </source>
</reference>
<feature type="domain" description="PIG-P" evidence="6">
    <location>
        <begin position="48"/>
        <end position="162"/>
    </location>
</feature>
<evidence type="ECO:0000313" key="7">
    <source>
        <dbReference type="EMBL" id="WPK25397.1"/>
    </source>
</evidence>
<evidence type="ECO:0000256" key="4">
    <source>
        <dbReference type="ARBA" id="ARBA00023136"/>
    </source>
</evidence>
<protein>
    <recommendedName>
        <fullName evidence="6">PIG-P domain-containing protein</fullName>
    </recommendedName>
</protein>
<organism evidence="7 8">
    <name type="scientific">Australozyma saopauloensis</name>
    <dbReference type="NCBI Taxonomy" id="291208"/>
    <lineage>
        <taxon>Eukaryota</taxon>
        <taxon>Fungi</taxon>
        <taxon>Dikarya</taxon>
        <taxon>Ascomycota</taxon>
        <taxon>Saccharomycotina</taxon>
        <taxon>Pichiomycetes</taxon>
        <taxon>Metschnikowiaceae</taxon>
        <taxon>Australozyma</taxon>
    </lineage>
</organism>
<accession>A0AAX4HA17</accession>
<dbReference type="InterPro" id="IPR013717">
    <property type="entry name" value="PIG-P"/>
</dbReference>
<dbReference type="GO" id="GO:0006506">
    <property type="term" value="P:GPI anchor biosynthetic process"/>
    <property type="evidence" value="ECO:0007669"/>
    <property type="project" value="TreeGrafter"/>
</dbReference>
<evidence type="ECO:0000256" key="2">
    <source>
        <dbReference type="ARBA" id="ARBA00022692"/>
    </source>
</evidence>
<dbReference type="Proteomes" id="UP001338582">
    <property type="component" value="Chromosome 3"/>
</dbReference>
<evidence type="ECO:0000313" key="8">
    <source>
        <dbReference type="Proteomes" id="UP001338582"/>
    </source>
</evidence>
<dbReference type="AlphaFoldDB" id="A0AAX4HA17"/>
<evidence type="ECO:0000259" key="6">
    <source>
        <dbReference type="Pfam" id="PF08510"/>
    </source>
</evidence>
<evidence type="ECO:0000256" key="3">
    <source>
        <dbReference type="ARBA" id="ARBA00022989"/>
    </source>
</evidence>